<protein>
    <submittedName>
        <fullName evidence="3">Tetratricopeptide repeat protein</fullName>
    </submittedName>
</protein>
<sequence length="555" mass="62921">MLRVLIISAEPRLVQILKDVVGQAQFTEDDRWSKGQQTLIQETFDIVLVDHECVKAEQLDTLIGLDSVFKEVVSVFLVRYQDERTKALRQALASLDEMIDMSQGKAGFMAELKTVVDKVKNERKGQSAEDRAEAAQREARRERDRLDESEKKKTKAYRATQDSAALERELHHMWMQMKRLESKYEVFGLWKGCGRKALQERFYVMVKEHHPDVYGGNVSDKVKGTAQDIFIFIKDSYQELLKVEKGEQTVAGPKSESSPNPFLKRATTQTQALSANSAPTTAPTTATKINPVAAKPVAQTPGRTPKPTPVIAVDRSAPPAADQTGLGESSEAREEVKARIERLSGFRKRQEQRRRRQSRVGMDLESSNGFDELSESSFASEASEASEPEVDLEAERRQKLLALQRKASQVNHPNLSNPAKEAFNDGYRAYKGEHFNEAFKHFEQAYTLVPEDGMYQTYYGYMLFRQFPERHAEAEELLKKAMNSGHKQAAPDALLFMGHLLKAQGELDKAHRHYEKALKLNPACTEAERELRLAKIRNERKSSDPGSFIKNLFKK</sequence>
<gene>
    <name evidence="3" type="ORF">FRD01_11280</name>
</gene>
<reference evidence="3 4" key="1">
    <citation type="submission" date="2019-08" db="EMBL/GenBank/DDBJ databases">
        <authorList>
            <person name="Liang Q."/>
        </authorList>
    </citation>
    <scope>NUCLEOTIDE SEQUENCE [LARGE SCALE GENOMIC DNA]</scope>
    <source>
        <strain evidence="3 4">V1718</strain>
    </source>
</reference>
<keyword evidence="1" id="KW-0802">TPR repeat</keyword>
<dbReference type="InterPro" id="IPR019734">
    <property type="entry name" value="TPR_rpt"/>
</dbReference>
<dbReference type="KEGG" id="bbae:FRD01_11280"/>
<dbReference type="RefSeq" id="WP_146959666.1">
    <property type="nucleotide sequence ID" value="NZ_CP042467.1"/>
</dbReference>
<dbReference type="Gene3D" id="1.25.40.10">
    <property type="entry name" value="Tetratricopeptide repeat domain"/>
    <property type="match status" value="1"/>
</dbReference>
<feature type="compositionally biased region" description="Low complexity" evidence="2">
    <location>
        <begin position="278"/>
        <end position="287"/>
    </location>
</feature>
<dbReference type="SMART" id="SM00028">
    <property type="entry name" value="TPR"/>
    <property type="match status" value="2"/>
</dbReference>
<feature type="repeat" description="TPR" evidence="1">
    <location>
        <begin position="419"/>
        <end position="452"/>
    </location>
</feature>
<accession>A0A5B8XQK3</accession>
<evidence type="ECO:0000313" key="4">
    <source>
        <dbReference type="Proteomes" id="UP000321595"/>
    </source>
</evidence>
<evidence type="ECO:0000256" key="2">
    <source>
        <dbReference type="SAM" id="MobiDB-lite"/>
    </source>
</evidence>
<proteinExistence type="predicted"/>
<dbReference type="CDD" id="cd06257">
    <property type="entry name" value="DnaJ"/>
    <property type="match status" value="1"/>
</dbReference>
<evidence type="ECO:0000313" key="3">
    <source>
        <dbReference type="EMBL" id="QED27805.1"/>
    </source>
</evidence>
<dbReference type="SUPFAM" id="SSF48452">
    <property type="entry name" value="TPR-like"/>
    <property type="match status" value="1"/>
</dbReference>
<dbReference type="InterPro" id="IPR011990">
    <property type="entry name" value="TPR-like_helical_dom_sf"/>
</dbReference>
<keyword evidence="4" id="KW-1185">Reference proteome</keyword>
<dbReference type="EMBL" id="CP042467">
    <property type="protein sequence ID" value="QED27805.1"/>
    <property type="molecule type" value="Genomic_DNA"/>
</dbReference>
<dbReference type="Pfam" id="PF00515">
    <property type="entry name" value="TPR_1"/>
    <property type="match status" value="1"/>
</dbReference>
<dbReference type="SUPFAM" id="SSF46565">
    <property type="entry name" value="Chaperone J-domain"/>
    <property type="match status" value="1"/>
</dbReference>
<dbReference type="OrthoDB" id="9786294at2"/>
<dbReference type="InterPro" id="IPR001623">
    <property type="entry name" value="DnaJ_domain"/>
</dbReference>
<dbReference type="Proteomes" id="UP000321595">
    <property type="component" value="Chromosome"/>
</dbReference>
<organism evidence="3 4">
    <name type="scientific">Microvenator marinus</name>
    <dbReference type="NCBI Taxonomy" id="2600177"/>
    <lineage>
        <taxon>Bacteria</taxon>
        <taxon>Deltaproteobacteria</taxon>
        <taxon>Bradymonadales</taxon>
        <taxon>Microvenatoraceae</taxon>
        <taxon>Microvenator</taxon>
    </lineage>
</organism>
<feature type="region of interest" description="Disordered" evidence="2">
    <location>
        <begin position="120"/>
        <end position="160"/>
    </location>
</feature>
<name>A0A5B8XQK3_9DELT</name>
<feature type="repeat" description="TPR" evidence="1">
    <location>
        <begin position="491"/>
        <end position="524"/>
    </location>
</feature>
<feature type="compositionally biased region" description="Polar residues" evidence="2">
    <location>
        <begin position="267"/>
        <end position="277"/>
    </location>
</feature>
<dbReference type="PROSITE" id="PS50005">
    <property type="entry name" value="TPR"/>
    <property type="match status" value="2"/>
</dbReference>
<feature type="compositionally biased region" description="Basic and acidic residues" evidence="2">
    <location>
        <begin position="120"/>
        <end position="151"/>
    </location>
</feature>
<evidence type="ECO:0000256" key="1">
    <source>
        <dbReference type="PROSITE-ProRule" id="PRU00339"/>
    </source>
</evidence>
<dbReference type="InterPro" id="IPR036869">
    <property type="entry name" value="J_dom_sf"/>
</dbReference>
<feature type="region of interest" description="Disordered" evidence="2">
    <location>
        <begin position="267"/>
        <end position="390"/>
    </location>
</feature>
<dbReference type="PROSITE" id="PS50293">
    <property type="entry name" value="TPR_REGION"/>
    <property type="match status" value="1"/>
</dbReference>
<feature type="compositionally biased region" description="Basic residues" evidence="2">
    <location>
        <begin position="345"/>
        <end position="358"/>
    </location>
</feature>
<dbReference type="AlphaFoldDB" id="A0A5B8XQK3"/>
<feature type="compositionally biased region" description="Basic and acidic residues" evidence="2">
    <location>
        <begin position="330"/>
        <end position="344"/>
    </location>
</feature>